<dbReference type="EMBL" id="LGUE01000001">
    <property type="protein sequence ID" value="KON92532.1"/>
    <property type="molecule type" value="Genomic_DNA"/>
</dbReference>
<feature type="region of interest" description="Disordered" evidence="1">
    <location>
        <begin position="1"/>
        <end position="113"/>
    </location>
</feature>
<evidence type="ECO:0000256" key="1">
    <source>
        <dbReference type="SAM" id="MobiDB-lite"/>
    </source>
</evidence>
<evidence type="ECO:0000313" key="3">
    <source>
        <dbReference type="Proteomes" id="UP000037405"/>
    </source>
</evidence>
<accession>A0A0M0GST2</accession>
<comment type="caution">
    <text evidence="2">The sequence shown here is derived from an EMBL/GenBank/DDBJ whole genome shotgun (WGS) entry which is preliminary data.</text>
</comment>
<organism evidence="2 3">
    <name type="scientific">Rossellomorea marisflavi</name>
    <dbReference type="NCBI Taxonomy" id="189381"/>
    <lineage>
        <taxon>Bacteria</taxon>
        <taxon>Bacillati</taxon>
        <taxon>Bacillota</taxon>
        <taxon>Bacilli</taxon>
        <taxon>Bacillales</taxon>
        <taxon>Bacillaceae</taxon>
        <taxon>Rossellomorea</taxon>
    </lineage>
</organism>
<protein>
    <submittedName>
        <fullName evidence="2">Uncharacterized protein</fullName>
    </submittedName>
</protein>
<evidence type="ECO:0000313" key="2">
    <source>
        <dbReference type="EMBL" id="KON92532.1"/>
    </source>
</evidence>
<keyword evidence="3" id="KW-1185">Reference proteome</keyword>
<name>A0A0M0GST2_9BACI</name>
<sequence length="113" mass="12398">MYINNVFPITKSAVQRRPDDSDGNRGMIETPQARGGTNNKMYINNVFPITKSAVQRRPDDSDGNRGMIETPQARGGSTPSPRKAAGRSGTERPYADPHTKSNAVMTTTHSHKQ</sequence>
<proteinExistence type="predicted"/>
<reference evidence="3" key="1">
    <citation type="submission" date="2015-07" db="EMBL/GenBank/DDBJ databases">
        <title>Fjat-14235 jcm11544.</title>
        <authorList>
            <person name="Liu B."/>
            <person name="Wang J."/>
            <person name="Zhu Y."/>
            <person name="Liu G."/>
            <person name="Chen Q."/>
            <person name="Chen Z."/>
            <person name="Lan J."/>
            <person name="Che J."/>
            <person name="Ge C."/>
            <person name="Shi H."/>
            <person name="Pan Z."/>
            <person name="Liu X."/>
        </authorList>
    </citation>
    <scope>NUCLEOTIDE SEQUENCE [LARGE SCALE GENOMIC DNA]</scope>
    <source>
        <strain evidence="3">JCM 11544</strain>
    </source>
</reference>
<dbReference type="AlphaFoldDB" id="A0A0M0GST2"/>
<gene>
    <name evidence="2" type="ORF">AF331_08860</name>
</gene>
<feature type="compositionally biased region" description="Polar residues" evidence="1">
    <location>
        <begin position="100"/>
        <end position="113"/>
    </location>
</feature>
<dbReference type="Proteomes" id="UP000037405">
    <property type="component" value="Unassembled WGS sequence"/>
</dbReference>
<feature type="compositionally biased region" description="Basic and acidic residues" evidence="1">
    <location>
        <begin position="89"/>
        <end position="99"/>
    </location>
</feature>